<dbReference type="InterPro" id="IPR036635">
    <property type="entry name" value="MurB_C_sf"/>
</dbReference>
<dbReference type="InterPro" id="IPR036318">
    <property type="entry name" value="FAD-bd_PCMH-like_sf"/>
</dbReference>
<dbReference type="InterPro" id="IPR016166">
    <property type="entry name" value="FAD-bd_PCMH"/>
</dbReference>
<dbReference type="Gene3D" id="3.30.465.10">
    <property type="match status" value="1"/>
</dbReference>
<evidence type="ECO:0000256" key="2">
    <source>
        <dbReference type="ARBA" id="ARBA00003921"/>
    </source>
</evidence>
<organism evidence="21 22">
    <name type="scientific">Winogradskyella pelagia</name>
    <dbReference type="NCBI Taxonomy" id="2819984"/>
    <lineage>
        <taxon>Bacteria</taxon>
        <taxon>Pseudomonadati</taxon>
        <taxon>Bacteroidota</taxon>
        <taxon>Flavobacteriia</taxon>
        <taxon>Flavobacteriales</taxon>
        <taxon>Flavobacteriaceae</taxon>
        <taxon>Winogradskyella</taxon>
    </lineage>
</organism>
<reference evidence="21 22" key="1">
    <citation type="submission" date="2021-03" db="EMBL/GenBank/DDBJ databases">
        <title>Winogradskyella sp. nov., isolated from costal sediment.</title>
        <authorList>
            <person name="Gao C."/>
        </authorList>
    </citation>
    <scope>NUCLEOTIDE SEQUENCE [LARGE SCALE GENOMIC DNA]</scope>
    <source>
        <strain evidence="21 22">DF17</strain>
    </source>
</reference>
<evidence type="ECO:0000256" key="6">
    <source>
        <dbReference type="ARBA" id="ARBA00015188"/>
    </source>
</evidence>
<dbReference type="Gene3D" id="3.30.43.10">
    <property type="entry name" value="Uridine Diphospho-n-acetylenolpyruvylglucosamine Reductase, domain 2"/>
    <property type="match status" value="1"/>
</dbReference>
<dbReference type="Proteomes" id="UP000676776">
    <property type="component" value="Unassembled WGS sequence"/>
</dbReference>
<sequence>MKVYKDFDLTNYNAYRLKAKCSRVFFPENEHDLLELYRLKRDYILLGNGYNVILTQTYYDEDFIVFNGNFNTVTVDKESHIISAESGATTLDVSEKALEHSLAGVEFYFDIPSSIGGAVVMNAGTKEGNTQSILMKVRYLDLADMTVKEKHNEDLELTYRNSLFQKQKDKVILKAWFQLQKGDAEEIKTIMEESKARRWAKQPRDYPNCGSVYKRPPGRFVGPMLDELGLKGYRVGDAEISKKHSGFIVNVGNATGPDILDLIRYTKERVKETFGVDLEVEQRII</sequence>
<dbReference type="SUPFAM" id="SSF56194">
    <property type="entry name" value="Uridine diphospho-N-Acetylenolpyruvylglucosamine reductase, MurB, C-terminal domain"/>
    <property type="match status" value="1"/>
</dbReference>
<keyword evidence="11 19" id="KW-0521">NADP</keyword>
<evidence type="ECO:0000259" key="20">
    <source>
        <dbReference type="PROSITE" id="PS51387"/>
    </source>
</evidence>
<dbReference type="HAMAP" id="MF_00037">
    <property type="entry name" value="MurB"/>
    <property type="match status" value="1"/>
</dbReference>
<evidence type="ECO:0000256" key="8">
    <source>
        <dbReference type="ARBA" id="ARBA00022618"/>
    </source>
</evidence>
<comment type="cofactor">
    <cofactor evidence="1 19">
        <name>FAD</name>
        <dbReference type="ChEBI" id="CHEBI:57692"/>
    </cofactor>
</comment>
<keyword evidence="22" id="KW-1185">Reference proteome</keyword>
<evidence type="ECO:0000256" key="1">
    <source>
        <dbReference type="ARBA" id="ARBA00001974"/>
    </source>
</evidence>
<keyword evidence="16 19" id="KW-0961">Cell wall biogenesis/degradation</keyword>
<keyword evidence="10 19" id="KW-0274">FAD</keyword>
<evidence type="ECO:0000256" key="4">
    <source>
        <dbReference type="ARBA" id="ARBA00004752"/>
    </source>
</evidence>
<comment type="caution">
    <text evidence="21">The sequence shown here is derived from an EMBL/GenBank/DDBJ whole genome shotgun (WGS) entry which is preliminary data.</text>
</comment>
<dbReference type="GO" id="GO:0008762">
    <property type="term" value="F:UDP-N-acetylmuramate dehydrogenase activity"/>
    <property type="evidence" value="ECO:0007669"/>
    <property type="project" value="UniProtKB-EC"/>
</dbReference>
<dbReference type="EMBL" id="JAGEVF010000002">
    <property type="protein sequence ID" value="MBO3115782.1"/>
    <property type="molecule type" value="Genomic_DNA"/>
</dbReference>
<keyword evidence="9 19" id="KW-0285">Flavoprotein</keyword>
<evidence type="ECO:0000256" key="12">
    <source>
        <dbReference type="ARBA" id="ARBA00022960"/>
    </source>
</evidence>
<evidence type="ECO:0000256" key="11">
    <source>
        <dbReference type="ARBA" id="ARBA00022857"/>
    </source>
</evidence>
<dbReference type="EC" id="1.3.1.98" evidence="5 19"/>
<keyword evidence="13 19" id="KW-0573">Peptidoglycan synthesis</keyword>
<protein>
    <recommendedName>
        <fullName evidence="6 19">UDP-N-acetylenolpyruvoylglucosamine reductase</fullName>
        <ecNumber evidence="5 19">1.3.1.98</ecNumber>
    </recommendedName>
    <alternativeName>
        <fullName evidence="17 19">UDP-N-acetylmuramate dehydrogenase</fullName>
    </alternativeName>
</protein>
<comment type="function">
    <text evidence="2 19">Cell wall formation.</text>
</comment>
<evidence type="ECO:0000256" key="14">
    <source>
        <dbReference type="ARBA" id="ARBA00023002"/>
    </source>
</evidence>
<keyword evidence="14 19" id="KW-0560">Oxidoreductase</keyword>
<evidence type="ECO:0000256" key="16">
    <source>
        <dbReference type="ARBA" id="ARBA00023316"/>
    </source>
</evidence>
<feature type="active site" evidence="19">
    <location>
        <position position="160"/>
    </location>
</feature>
<evidence type="ECO:0000256" key="5">
    <source>
        <dbReference type="ARBA" id="ARBA00012518"/>
    </source>
</evidence>
<evidence type="ECO:0000256" key="13">
    <source>
        <dbReference type="ARBA" id="ARBA00022984"/>
    </source>
</evidence>
<evidence type="ECO:0000256" key="3">
    <source>
        <dbReference type="ARBA" id="ARBA00004496"/>
    </source>
</evidence>
<accession>A0ABS3SZ90</accession>
<dbReference type="PANTHER" id="PTHR21071">
    <property type="entry name" value="UDP-N-ACETYLENOLPYRUVOYLGLUCOSAMINE REDUCTASE"/>
    <property type="match status" value="1"/>
</dbReference>
<keyword evidence="12 19" id="KW-0133">Cell shape</keyword>
<dbReference type="PROSITE" id="PS51387">
    <property type="entry name" value="FAD_PCMH"/>
    <property type="match status" value="1"/>
</dbReference>
<evidence type="ECO:0000313" key="21">
    <source>
        <dbReference type="EMBL" id="MBO3115782.1"/>
    </source>
</evidence>
<evidence type="ECO:0000256" key="17">
    <source>
        <dbReference type="ARBA" id="ARBA00031026"/>
    </source>
</evidence>
<dbReference type="InterPro" id="IPR016167">
    <property type="entry name" value="FAD-bd_PCMH_sub1"/>
</dbReference>
<dbReference type="InterPro" id="IPR011601">
    <property type="entry name" value="MurB_C"/>
</dbReference>
<dbReference type="InterPro" id="IPR006094">
    <property type="entry name" value="Oxid_FAD_bind_N"/>
</dbReference>
<dbReference type="NCBIfam" id="NF010480">
    <property type="entry name" value="PRK13905.1"/>
    <property type="match status" value="1"/>
</dbReference>
<comment type="catalytic activity">
    <reaction evidence="18 19">
        <text>UDP-N-acetyl-alpha-D-muramate + NADP(+) = UDP-N-acetyl-3-O-(1-carboxyvinyl)-alpha-D-glucosamine + NADPH + H(+)</text>
        <dbReference type="Rhea" id="RHEA:12248"/>
        <dbReference type="ChEBI" id="CHEBI:15378"/>
        <dbReference type="ChEBI" id="CHEBI:57783"/>
        <dbReference type="ChEBI" id="CHEBI:58349"/>
        <dbReference type="ChEBI" id="CHEBI:68483"/>
        <dbReference type="ChEBI" id="CHEBI:70757"/>
        <dbReference type="EC" id="1.3.1.98"/>
    </reaction>
</comment>
<dbReference type="PANTHER" id="PTHR21071:SF4">
    <property type="entry name" value="UDP-N-ACETYLENOLPYRUVOYLGLUCOSAMINE REDUCTASE"/>
    <property type="match status" value="1"/>
</dbReference>
<comment type="similarity">
    <text evidence="19">Belongs to the MurB family.</text>
</comment>
<evidence type="ECO:0000256" key="10">
    <source>
        <dbReference type="ARBA" id="ARBA00022827"/>
    </source>
</evidence>
<comment type="pathway">
    <text evidence="4 19">Cell wall biogenesis; peptidoglycan biosynthesis.</text>
</comment>
<dbReference type="InterPro" id="IPR003170">
    <property type="entry name" value="MurB"/>
</dbReference>
<keyword evidence="15 19" id="KW-0131">Cell cycle</keyword>
<dbReference type="RefSeq" id="WP_208152555.1">
    <property type="nucleotide sequence ID" value="NZ_JAGEVF010000002.1"/>
</dbReference>
<evidence type="ECO:0000256" key="7">
    <source>
        <dbReference type="ARBA" id="ARBA00022490"/>
    </source>
</evidence>
<dbReference type="Pfam" id="PF02873">
    <property type="entry name" value="MurB_C"/>
    <property type="match status" value="1"/>
</dbReference>
<keyword evidence="7 19" id="KW-0963">Cytoplasm</keyword>
<dbReference type="InterPro" id="IPR016169">
    <property type="entry name" value="FAD-bd_PCMH_sub2"/>
</dbReference>
<evidence type="ECO:0000313" key="22">
    <source>
        <dbReference type="Proteomes" id="UP000676776"/>
    </source>
</evidence>
<gene>
    <name evidence="19 21" type="primary">murB</name>
    <name evidence="21" type="ORF">J4050_03440</name>
</gene>
<name>A0ABS3SZ90_9FLAO</name>
<feature type="active site" description="Proton donor" evidence="19">
    <location>
        <position position="211"/>
    </location>
</feature>
<keyword evidence="8 19" id="KW-0132">Cell division</keyword>
<evidence type="ECO:0000256" key="9">
    <source>
        <dbReference type="ARBA" id="ARBA00022630"/>
    </source>
</evidence>
<dbReference type="Pfam" id="PF01565">
    <property type="entry name" value="FAD_binding_4"/>
    <property type="match status" value="1"/>
</dbReference>
<evidence type="ECO:0000256" key="15">
    <source>
        <dbReference type="ARBA" id="ARBA00023306"/>
    </source>
</evidence>
<dbReference type="Gene3D" id="3.90.78.10">
    <property type="entry name" value="UDP-N-acetylenolpyruvoylglucosamine reductase, C-terminal domain"/>
    <property type="match status" value="1"/>
</dbReference>
<feature type="active site" evidence="19">
    <location>
        <position position="281"/>
    </location>
</feature>
<feature type="domain" description="FAD-binding PCMH-type" evidence="20">
    <location>
        <begin position="17"/>
        <end position="182"/>
    </location>
</feature>
<evidence type="ECO:0000256" key="19">
    <source>
        <dbReference type="HAMAP-Rule" id="MF_00037"/>
    </source>
</evidence>
<comment type="subcellular location">
    <subcellularLocation>
        <location evidence="3 19">Cytoplasm</location>
    </subcellularLocation>
</comment>
<evidence type="ECO:0000256" key="18">
    <source>
        <dbReference type="ARBA" id="ARBA00048914"/>
    </source>
</evidence>
<dbReference type="SUPFAM" id="SSF56176">
    <property type="entry name" value="FAD-binding/transporter-associated domain-like"/>
    <property type="match status" value="1"/>
</dbReference>
<proteinExistence type="inferred from homology"/>
<dbReference type="NCBIfam" id="TIGR00179">
    <property type="entry name" value="murB"/>
    <property type="match status" value="1"/>
</dbReference>